<feature type="domain" description="Rhamnogalacturonan lyase family 11 C-terminal" evidence="1">
    <location>
        <begin position="110"/>
        <end position="309"/>
    </location>
</feature>
<name>A0A0F9K054_9ZZZZ</name>
<proteinExistence type="predicted"/>
<feature type="non-terminal residue" evidence="2">
    <location>
        <position position="1"/>
    </location>
</feature>
<comment type="caution">
    <text evidence="2">The sequence shown here is derived from an EMBL/GenBank/DDBJ whole genome shotgun (WGS) entry which is preliminary data.</text>
</comment>
<evidence type="ECO:0000313" key="2">
    <source>
        <dbReference type="EMBL" id="KKM68096.1"/>
    </source>
</evidence>
<sequence length="400" mass="44561">PTDTLKLTAFTAAGEVLWRRDLGPGVIPGTWFCPVLVFDLDDNGVDDIWLVGNNDPDHAMDFESYILERMSAADGSVMQVFPWPNIPPNQDTSHCFRNFINAGQSNGRRRLITAQGTYGPMQLQCYDSAMQLLWSRFIEASEPGARGSHMFPMLDIDGDGRDELLWGERCIDIDTGHDIWIGDAHNWTGHSDVIHPTLDRDSGRWSVYTCREKSPPEGAVVMYDDHGDELWAKRGLGHMDMGWTARIGPDGAHLCYALEVRDKTAGPNGFHRADFSEYLFDVNGRELPVEIPLYQSLPVDFTGNGHHELMYTGGECRGQVRHATGRVLHQLDGSPAYAAKLLDAPGEQIVTFDGDGTIRIYVCPDAADTPAAMQRYEHPYYAASLRLWAMAYNRANLGGL</sequence>
<accession>A0A0F9K054</accession>
<reference evidence="2" key="1">
    <citation type="journal article" date="2015" name="Nature">
        <title>Complex archaea that bridge the gap between prokaryotes and eukaryotes.</title>
        <authorList>
            <person name="Spang A."/>
            <person name="Saw J.H."/>
            <person name="Jorgensen S.L."/>
            <person name="Zaremba-Niedzwiedzka K."/>
            <person name="Martijn J."/>
            <person name="Lind A.E."/>
            <person name="van Eijk R."/>
            <person name="Schleper C."/>
            <person name="Guy L."/>
            <person name="Ettema T.J."/>
        </authorList>
    </citation>
    <scope>NUCLEOTIDE SEQUENCE</scope>
</reference>
<dbReference type="InterPro" id="IPR049366">
    <property type="entry name" value="RGL11_C"/>
</dbReference>
<dbReference type="Pfam" id="PF21348">
    <property type="entry name" value="RGL11_C"/>
    <property type="match status" value="1"/>
</dbReference>
<gene>
    <name evidence="2" type="ORF">LCGC14_1464350</name>
</gene>
<dbReference type="AlphaFoldDB" id="A0A0F9K054"/>
<dbReference type="SUPFAM" id="SSF50998">
    <property type="entry name" value="Quinoprotein alcohol dehydrogenase-like"/>
    <property type="match status" value="1"/>
</dbReference>
<dbReference type="InterPro" id="IPR011047">
    <property type="entry name" value="Quinoprotein_ADH-like_sf"/>
</dbReference>
<protein>
    <recommendedName>
        <fullName evidence="1">Rhamnogalacturonan lyase family 11 C-terminal domain-containing protein</fullName>
    </recommendedName>
</protein>
<dbReference type="EMBL" id="LAZR01010228">
    <property type="protein sequence ID" value="KKM68096.1"/>
    <property type="molecule type" value="Genomic_DNA"/>
</dbReference>
<organism evidence="2">
    <name type="scientific">marine sediment metagenome</name>
    <dbReference type="NCBI Taxonomy" id="412755"/>
    <lineage>
        <taxon>unclassified sequences</taxon>
        <taxon>metagenomes</taxon>
        <taxon>ecological metagenomes</taxon>
    </lineage>
</organism>
<evidence type="ECO:0000259" key="1">
    <source>
        <dbReference type="Pfam" id="PF21348"/>
    </source>
</evidence>